<feature type="region of interest" description="Disordered" evidence="1">
    <location>
        <begin position="1"/>
        <end position="21"/>
    </location>
</feature>
<reference evidence="3 4" key="1">
    <citation type="journal article" date="2019" name="Int. J. Syst. Evol. Microbiol.">
        <title>The Global Catalogue of Microorganisms (GCM) 10K type strain sequencing project: providing services to taxonomists for standard genome sequencing and annotation.</title>
        <authorList>
            <consortium name="The Broad Institute Genomics Platform"/>
            <consortium name="The Broad Institute Genome Sequencing Center for Infectious Disease"/>
            <person name="Wu L."/>
            <person name="Ma J."/>
        </authorList>
    </citation>
    <scope>NUCLEOTIDE SEQUENCE [LARGE SCALE GENOMIC DNA]</scope>
    <source>
        <strain evidence="3 4">CGMCC 1.12563</strain>
    </source>
</reference>
<feature type="domain" description="DUF7344" evidence="2">
    <location>
        <begin position="28"/>
        <end position="100"/>
    </location>
</feature>
<evidence type="ECO:0000313" key="3">
    <source>
        <dbReference type="EMBL" id="MFD1512595.1"/>
    </source>
</evidence>
<dbReference type="AlphaFoldDB" id="A0ABD6ARS9"/>
<comment type="caution">
    <text evidence="3">The sequence shown here is derived from an EMBL/GenBank/DDBJ whole genome shotgun (WGS) entry which is preliminary data.</text>
</comment>
<gene>
    <name evidence="3" type="ORF">ACFSBT_04780</name>
</gene>
<keyword evidence="4" id="KW-1185">Reference proteome</keyword>
<dbReference type="Proteomes" id="UP001597187">
    <property type="component" value="Unassembled WGS sequence"/>
</dbReference>
<organism evidence="3 4">
    <name type="scientific">Halomarina rubra</name>
    <dbReference type="NCBI Taxonomy" id="2071873"/>
    <lineage>
        <taxon>Archaea</taxon>
        <taxon>Methanobacteriati</taxon>
        <taxon>Methanobacteriota</taxon>
        <taxon>Stenosarchaea group</taxon>
        <taxon>Halobacteria</taxon>
        <taxon>Halobacteriales</taxon>
        <taxon>Natronomonadaceae</taxon>
        <taxon>Halomarina</taxon>
    </lineage>
</organism>
<dbReference type="InterPro" id="IPR036388">
    <property type="entry name" value="WH-like_DNA-bd_sf"/>
</dbReference>
<protein>
    <recommendedName>
        <fullName evidence="2">DUF7344 domain-containing protein</fullName>
    </recommendedName>
</protein>
<evidence type="ECO:0000313" key="4">
    <source>
        <dbReference type="Proteomes" id="UP001597187"/>
    </source>
</evidence>
<dbReference type="Pfam" id="PF24035">
    <property type="entry name" value="DUF7344"/>
    <property type="match status" value="1"/>
</dbReference>
<evidence type="ECO:0000256" key="1">
    <source>
        <dbReference type="SAM" id="MobiDB-lite"/>
    </source>
</evidence>
<feature type="compositionally biased region" description="Polar residues" evidence="1">
    <location>
        <begin position="1"/>
        <end position="19"/>
    </location>
</feature>
<dbReference type="RefSeq" id="WP_250872565.1">
    <property type="nucleotide sequence ID" value="NZ_JALXFV010000002.1"/>
</dbReference>
<dbReference type="EMBL" id="JBHUDC010000002">
    <property type="protein sequence ID" value="MFD1512595.1"/>
    <property type="molecule type" value="Genomic_DNA"/>
</dbReference>
<proteinExistence type="predicted"/>
<name>A0ABD6ARS9_9EURY</name>
<accession>A0ABD6ARS9</accession>
<evidence type="ECO:0000259" key="2">
    <source>
        <dbReference type="Pfam" id="PF24035"/>
    </source>
</evidence>
<dbReference type="Gene3D" id="1.10.10.10">
    <property type="entry name" value="Winged helix-like DNA-binding domain superfamily/Winged helix DNA-binding domain"/>
    <property type="match status" value="1"/>
</dbReference>
<sequence length="126" mass="13906">MAHPQPSTETPVGSPSASTGGIAMDHLFAALDHRWRRRAVRRLADESAEEDVDGFVGALVAHHPQSDADLSTVRVEFHHVHLPKLADYGVVDYDPERGRVAPGPHFEETAACLFAVQEERAYVREN</sequence>
<dbReference type="InterPro" id="IPR055768">
    <property type="entry name" value="DUF7344"/>
</dbReference>